<dbReference type="Pfam" id="PF14528">
    <property type="entry name" value="LAGLIDADG_3"/>
    <property type="match status" value="1"/>
</dbReference>
<dbReference type="Proteomes" id="UP000034325">
    <property type="component" value="Unassembled WGS sequence"/>
</dbReference>
<evidence type="ECO:0000313" key="3">
    <source>
        <dbReference type="Proteomes" id="UP000034325"/>
    </source>
</evidence>
<sequence>MVWTANLAYVVGLITTDGSLSKNGRHIDFTSKDYDLIKTFAKILKLKNKVGSKYRGEDLAIFVIVYNLTNRLFKRR</sequence>
<evidence type="ECO:0000259" key="1">
    <source>
        <dbReference type="Pfam" id="PF14528"/>
    </source>
</evidence>
<accession>A0A0G0M1N7</accession>
<evidence type="ECO:0000313" key="2">
    <source>
        <dbReference type="EMBL" id="KKQ97202.1"/>
    </source>
</evidence>
<name>A0A0G0M1N7_9BACT</name>
<dbReference type="InterPro" id="IPR027434">
    <property type="entry name" value="Homing_endonucl"/>
</dbReference>
<proteinExistence type="predicted"/>
<protein>
    <submittedName>
        <fullName evidence="2">Intein-containing protein</fullName>
    </submittedName>
</protein>
<reference evidence="2 3" key="1">
    <citation type="journal article" date="2015" name="Nature">
        <title>rRNA introns, odd ribosomes, and small enigmatic genomes across a large radiation of phyla.</title>
        <authorList>
            <person name="Brown C.T."/>
            <person name="Hug L.A."/>
            <person name="Thomas B.C."/>
            <person name="Sharon I."/>
            <person name="Castelle C.J."/>
            <person name="Singh A."/>
            <person name="Wilkins M.J."/>
            <person name="Williams K.H."/>
            <person name="Banfield J.F."/>
        </authorList>
    </citation>
    <scope>NUCLEOTIDE SEQUENCE [LARGE SCALE GENOMIC DNA]</scope>
</reference>
<dbReference type="SUPFAM" id="SSF55608">
    <property type="entry name" value="Homing endonucleases"/>
    <property type="match status" value="1"/>
</dbReference>
<gene>
    <name evidence="2" type="ORF">UT23_C0016G0019</name>
</gene>
<organism evidence="2 3">
    <name type="scientific">Candidatus Woesebacteria bacterium GW2011_GWA1_39_12</name>
    <dbReference type="NCBI Taxonomy" id="1618549"/>
    <lineage>
        <taxon>Bacteria</taxon>
        <taxon>Candidatus Woeseibacteriota</taxon>
    </lineage>
</organism>
<comment type="caution">
    <text evidence="2">The sequence shown here is derived from an EMBL/GenBank/DDBJ whole genome shotgun (WGS) entry which is preliminary data.</text>
</comment>
<dbReference type="EMBL" id="LBWA01000016">
    <property type="protein sequence ID" value="KKQ97202.1"/>
    <property type="molecule type" value="Genomic_DNA"/>
</dbReference>
<dbReference type="GO" id="GO:0004519">
    <property type="term" value="F:endonuclease activity"/>
    <property type="evidence" value="ECO:0007669"/>
    <property type="project" value="InterPro"/>
</dbReference>
<feature type="domain" description="Homing endonuclease LAGLIDADG" evidence="1">
    <location>
        <begin position="6"/>
        <end position="47"/>
    </location>
</feature>
<dbReference type="InterPro" id="IPR004860">
    <property type="entry name" value="LAGLIDADG_dom"/>
</dbReference>
<dbReference type="AlphaFoldDB" id="A0A0G0M1N7"/>
<dbReference type="Gene3D" id="3.10.28.10">
    <property type="entry name" value="Homing endonucleases"/>
    <property type="match status" value="1"/>
</dbReference>